<keyword evidence="1" id="KW-1133">Transmembrane helix</keyword>
<dbReference type="EMBL" id="PEBD01000010">
    <property type="protein sequence ID" value="PHV65473.1"/>
    <property type="molecule type" value="Genomic_DNA"/>
</dbReference>
<feature type="transmembrane region" description="Helical" evidence="1">
    <location>
        <begin position="21"/>
        <end position="39"/>
    </location>
</feature>
<keyword evidence="1" id="KW-0812">Transmembrane</keyword>
<evidence type="ECO:0000256" key="1">
    <source>
        <dbReference type="SAM" id="Phobius"/>
    </source>
</evidence>
<feature type="transmembrane region" description="Helical" evidence="1">
    <location>
        <begin position="45"/>
        <end position="63"/>
    </location>
</feature>
<name>A0A2G3PIA6_WILMA</name>
<dbReference type="Proteomes" id="UP000225108">
    <property type="component" value="Unassembled WGS sequence"/>
</dbReference>
<dbReference type="AlphaFoldDB" id="A0A2G3PIA6"/>
<gene>
    <name evidence="2" type="ORF">CSW57_17040</name>
</gene>
<keyword evidence="1" id="KW-0472">Membrane</keyword>
<protein>
    <submittedName>
        <fullName evidence="2">Uncharacterized protein</fullName>
    </submittedName>
</protein>
<comment type="caution">
    <text evidence="2">The sequence shown here is derived from an EMBL/GenBank/DDBJ whole genome shotgun (WGS) entry which is preliminary data.</text>
</comment>
<dbReference type="RefSeq" id="WP_099383859.1">
    <property type="nucleotide sequence ID" value="NZ_PEBD01000010.1"/>
</dbReference>
<organism evidence="2 3">
    <name type="scientific">Williamsia marianensis</name>
    <dbReference type="NCBI Taxonomy" id="85044"/>
    <lineage>
        <taxon>Bacteria</taxon>
        <taxon>Bacillati</taxon>
        <taxon>Actinomycetota</taxon>
        <taxon>Actinomycetes</taxon>
        <taxon>Mycobacteriales</taxon>
        <taxon>Nocardiaceae</taxon>
        <taxon>Williamsia</taxon>
    </lineage>
</organism>
<proteinExistence type="predicted"/>
<evidence type="ECO:0000313" key="2">
    <source>
        <dbReference type="EMBL" id="PHV65473.1"/>
    </source>
</evidence>
<evidence type="ECO:0000313" key="3">
    <source>
        <dbReference type="Proteomes" id="UP000225108"/>
    </source>
</evidence>
<sequence length="65" mass="7007">MGREIDPARRNAVRQTVAAHPGLVVFALSPAIVVFGVLWLLTNFWLALIVGLVVGGGAAWTLLRR</sequence>
<reference evidence="2 3" key="1">
    <citation type="submission" date="2017-10" db="EMBL/GenBank/DDBJ databases">
        <title>The draft genome sequence of Williamsia sp. BULT 1.1 isolated from the semi-arid grassland soils from South Africa.</title>
        <authorList>
            <person name="Kabwe M.H."/>
            <person name="Govender N."/>
            <person name="Mutseka Lunga P."/>
            <person name="Vikram S."/>
            <person name="Makhalanyane T.P."/>
        </authorList>
    </citation>
    <scope>NUCLEOTIDE SEQUENCE [LARGE SCALE GENOMIC DNA]</scope>
    <source>
        <strain evidence="2 3">BULT 1.1</strain>
    </source>
</reference>
<accession>A0A2G3PIA6</accession>